<dbReference type="Proteomes" id="UP000192247">
    <property type="component" value="Unassembled WGS sequence"/>
</dbReference>
<reference evidence="1 2" key="1">
    <citation type="journal article" date="2017" name="Gigascience">
        <title>Draft genome of the honey bee ectoparasitic mite, Tropilaelaps mercedesae, is shaped by the parasitic life history.</title>
        <authorList>
            <person name="Dong X."/>
            <person name="Armstrong S.D."/>
            <person name="Xia D."/>
            <person name="Makepeace B.L."/>
            <person name="Darby A.C."/>
            <person name="Kadowaki T."/>
        </authorList>
    </citation>
    <scope>NUCLEOTIDE SEQUENCE [LARGE SCALE GENOMIC DNA]</scope>
    <source>
        <strain evidence="1">Wuxi-XJTLU</strain>
    </source>
</reference>
<proteinExistence type="predicted"/>
<keyword evidence="2" id="KW-1185">Reference proteome</keyword>
<sequence length="23" mass="2641">MASWFCCGTLAPFLCEPFLNPHR</sequence>
<dbReference type="InParanoid" id="A0A1V9XGF5"/>
<evidence type="ECO:0000313" key="2">
    <source>
        <dbReference type="Proteomes" id="UP000192247"/>
    </source>
</evidence>
<organism evidence="1 2">
    <name type="scientific">Tropilaelaps mercedesae</name>
    <dbReference type="NCBI Taxonomy" id="418985"/>
    <lineage>
        <taxon>Eukaryota</taxon>
        <taxon>Metazoa</taxon>
        <taxon>Ecdysozoa</taxon>
        <taxon>Arthropoda</taxon>
        <taxon>Chelicerata</taxon>
        <taxon>Arachnida</taxon>
        <taxon>Acari</taxon>
        <taxon>Parasitiformes</taxon>
        <taxon>Mesostigmata</taxon>
        <taxon>Gamasina</taxon>
        <taxon>Dermanyssoidea</taxon>
        <taxon>Laelapidae</taxon>
        <taxon>Tropilaelaps</taxon>
    </lineage>
</organism>
<dbReference type="AlphaFoldDB" id="A0A1V9XGF5"/>
<accession>A0A1V9XGF5</accession>
<comment type="caution">
    <text evidence="1">The sequence shown here is derived from an EMBL/GenBank/DDBJ whole genome shotgun (WGS) entry which is preliminary data.</text>
</comment>
<evidence type="ECO:0000313" key="1">
    <source>
        <dbReference type="EMBL" id="OQR72458.1"/>
    </source>
</evidence>
<protein>
    <submittedName>
        <fullName evidence="1">Uncharacterized protein</fullName>
    </submittedName>
</protein>
<gene>
    <name evidence="1" type="ORF">BIW11_03773</name>
</gene>
<dbReference type="EMBL" id="MNPL01011731">
    <property type="protein sequence ID" value="OQR72458.1"/>
    <property type="molecule type" value="Genomic_DNA"/>
</dbReference>
<name>A0A1V9XGF5_9ACAR</name>